<organism evidence="2 3">
    <name type="scientific">Legionella lansingensis</name>
    <dbReference type="NCBI Taxonomy" id="45067"/>
    <lineage>
        <taxon>Bacteria</taxon>
        <taxon>Pseudomonadati</taxon>
        <taxon>Pseudomonadota</taxon>
        <taxon>Gammaproteobacteria</taxon>
        <taxon>Legionellales</taxon>
        <taxon>Legionellaceae</taxon>
        <taxon>Legionella</taxon>
    </lineage>
</organism>
<comment type="caution">
    <text evidence="2">The sequence shown here is derived from an EMBL/GenBank/DDBJ whole genome shotgun (WGS) entry which is preliminary data.</text>
</comment>
<dbReference type="AlphaFoldDB" id="A0A0W0VJC6"/>
<evidence type="ECO:0000256" key="1">
    <source>
        <dbReference type="SAM" id="Phobius"/>
    </source>
</evidence>
<proteinExistence type="predicted"/>
<reference evidence="2 3" key="1">
    <citation type="submission" date="2015-11" db="EMBL/GenBank/DDBJ databases">
        <title>Genomic analysis of 38 Legionella species identifies large and diverse effector repertoires.</title>
        <authorList>
            <person name="Burstein D."/>
            <person name="Amaro F."/>
            <person name="Zusman T."/>
            <person name="Lifshitz Z."/>
            <person name="Cohen O."/>
            <person name="Gilbert J.A."/>
            <person name="Pupko T."/>
            <person name="Shuman H.A."/>
            <person name="Segal G."/>
        </authorList>
    </citation>
    <scope>NUCLEOTIDE SEQUENCE [LARGE SCALE GENOMIC DNA]</scope>
    <source>
        <strain evidence="2 3">ATCC 49751</strain>
    </source>
</reference>
<keyword evidence="1" id="KW-0812">Transmembrane</keyword>
<evidence type="ECO:0000313" key="2">
    <source>
        <dbReference type="EMBL" id="KTD19958.1"/>
    </source>
</evidence>
<name>A0A0W0VJC6_9GAMM</name>
<sequence length="366" mass="41407">MSDNIFIEIENYLIHPTKTSAQRIKKLSNSLFNEVFREVLIQQIQKIRGKIEQIPLEQSSGDYKKTVAEKLHGIPGPKEPDDHSNASYKKAVLTKLREIEETVGNSHEAIKDILLATALNNLVKGDEWSPHLAERIEEEAAAAFPLSNRLVANLSLSKEDEEFDAPYIFKVTENQQKKIKSLLNEMFAEVRETKLAPHALTFAFGRYIERRRGSKFRYCDTREAVIRDNNTLLGLKGVELKEHGYEDVANALEQTAYLAINERCKAASHGFLSNEIEEISGILLNASQSEIIQTHRGAKQVIVNFLIALTGLGLLYLGYTAKDRGSFWYRPCTNTENKLQKFAKEAQATVDLADKEEDDERTPLLS</sequence>
<dbReference type="EMBL" id="LNYI01000048">
    <property type="protein sequence ID" value="KTD19958.1"/>
    <property type="molecule type" value="Genomic_DNA"/>
</dbReference>
<accession>A0A0W0VJC6</accession>
<dbReference type="Proteomes" id="UP000054869">
    <property type="component" value="Unassembled WGS sequence"/>
</dbReference>
<evidence type="ECO:0000313" key="3">
    <source>
        <dbReference type="Proteomes" id="UP000054869"/>
    </source>
</evidence>
<protein>
    <submittedName>
        <fullName evidence="2">Uncharacterized protein</fullName>
    </submittedName>
</protein>
<dbReference type="PATRIC" id="fig|45067.4.peg.2154"/>
<keyword evidence="3" id="KW-1185">Reference proteome</keyword>
<feature type="transmembrane region" description="Helical" evidence="1">
    <location>
        <begin position="301"/>
        <end position="319"/>
    </location>
</feature>
<gene>
    <name evidence="2" type="ORF">Llan_2053</name>
</gene>
<keyword evidence="1" id="KW-0472">Membrane</keyword>
<keyword evidence="1" id="KW-1133">Transmembrane helix</keyword>